<dbReference type="AlphaFoldDB" id="A0AA37UTZ3"/>
<sequence>MIVTSAVSLAMPQRYRRRRTLPRIRSPRRSAPTRVDRHRVEGTAAAHPALPKSVYRPLDLGRRGASEDGRGASGSRRARGRDEEREARDERRPARSAGTLPDERTPPPNYD</sequence>
<name>A0AA37UTZ3_9MICO</name>
<comment type="caution">
    <text evidence="2">The sequence shown here is derived from an EMBL/GenBank/DDBJ whole genome shotgun (WGS) entry which is preliminary data.</text>
</comment>
<evidence type="ECO:0000256" key="1">
    <source>
        <dbReference type="SAM" id="MobiDB-lite"/>
    </source>
</evidence>
<organism evidence="2 3">
    <name type="scientific">Arenivirga flava</name>
    <dbReference type="NCBI Taxonomy" id="1930060"/>
    <lineage>
        <taxon>Bacteria</taxon>
        <taxon>Bacillati</taxon>
        <taxon>Actinomycetota</taxon>
        <taxon>Actinomycetes</taxon>
        <taxon>Micrococcales</taxon>
        <taxon>Microbacteriaceae</taxon>
        <taxon>Arenivirga</taxon>
    </lineage>
</organism>
<evidence type="ECO:0000313" key="3">
    <source>
        <dbReference type="Proteomes" id="UP001157160"/>
    </source>
</evidence>
<feature type="compositionally biased region" description="Basic residues" evidence="1">
    <location>
        <begin position="14"/>
        <end position="28"/>
    </location>
</feature>
<protein>
    <submittedName>
        <fullName evidence="2">Uncharacterized protein</fullName>
    </submittedName>
</protein>
<keyword evidence="3" id="KW-1185">Reference proteome</keyword>
<feature type="region of interest" description="Disordered" evidence="1">
    <location>
        <begin position="1"/>
        <end position="111"/>
    </location>
</feature>
<dbReference type="Proteomes" id="UP001157160">
    <property type="component" value="Unassembled WGS sequence"/>
</dbReference>
<evidence type="ECO:0000313" key="2">
    <source>
        <dbReference type="EMBL" id="GMA28372.1"/>
    </source>
</evidence>
<feature type="compositionally biased region" description="Basic and acidic residues" evidence="1">
    <location>
        <begin position="59"/>
        <end position="70"/>
    </location>
</feature>
<proteinExistence type="predicted"/>
<reference evidence="2 3" key="1">
    <citation type="journal article" date="2014" name="Int. J. Syst. Evol. Microbiol.">
        <title>Complete genome sequence of Corynebacterium casei LMG S-19264T (=DSM 44701T), isolated from a smear-ripened cheese.</title>
        <authorList>
            <consortium name="US DOE Joint Genome Institute (JGI-PGF)"/>
            <person name="Walter F."/>
            <person name="Albersmeier A."/>
            <person name="Kalinowski J."/>
            <person name="Ruckert C."/>
        </authorList>
    </citation>
    <scope>NUCLEOTIDE SEQUENCE [LARGE SCALE GENOMIC DNA]</scope>
    <source>
        <strain evidence="2 3">NBRC 112289</strain>
    </source>
</reference>
<feature type="compositionally biased region" description="Basic and acidic residues" evidence="1">
    <location>
        <begin position="80"/>
        <end position="93"/>
    </location>
</feature>
<accession>A0AA37UTZ3</accession>
<dbReference type="EMBL" id="BSUL01000001">
    <property type="protein sequence ID" value="GMA28372.1"/>
    <property type="molecule type" value="Genomic_DNA"/>
</dbReference>
<gene>
    <name evidence="2" type="ORF">GCM10025874_16250</name>
</gene>